<evidence type="ECO:0000259" key="1">
    <source>
        <dbReference type="Pfam" id="PF00561"/>
    </source>
</evidence>
<dbReference type="OrthoDB" id="252464at2"/>
<feature type="domain" description="AB hydrolase-1" evidence="1">
    <location>
        <begin position="44"/>
        <end position="146"/>
    </location>
</feature>
<sequence length="325" mass="37339">MQRKSKPTSKHKTTAKTKSNYKEELIFVNGINLNVGIWTGKQTPIICLHGLSGNLHSLKSIAKTLNQKGHQVFCYDLRGRGHSGKPPTGYGFENHIKDLHELILHYQLKNPILLGHSFGCMIALRYTIQFPNEIKSMILMDGGGILSLKKRIQILKVLKQSFDRLDVTFPSPESYLRLVQNSPLIPKWTKDIQNYFELELQRTNDGYVCHMPKFVMEEELKEMGGSIEIYKVLVQLILHPIQTIQKIKKNKNLDFESIQVPTLILRATQMNLFPNDNLLPADAFQSMLTRIPKAKGFEIQTNHYGIVFDPSKERDKLILQFINEK</sequence>
<keyword evidence="3" id="KW-1185">Reference proteome</keyword>
<dbReference type="InterPro" id="IPR000073">
    <property type="entry name" value="AB_hydrolase_1"/>
</dbReference>
<dbReference type="Gene3D" id="3.40.50.1820">
    <property type="entry name" value="alpha/beta hydrolase"/>
    <property type="match status" value="1"/>
</dbReference>
<gene>
    <name evidence="2" type="ORF">EHQ59_16105</name>
</gene>
<name>A0A4R9JL90_9LEPT</name>
<keyword evidence="2" id="KW-0378">Hydrolase</keyword>
<dbReference type="EMBL" id="RQGG01000047">
    <property type="protein sequence ID" value="TGL48156.1"/>
    <property type="molecule type" value="Genomic_DNA"/>
</dbReference>
<dbReference type="GO" id="GO:0016020">
    <property type="term" value="C:membrane"/>
    <property type="evidence" value="ECO:0007669"/>
    <property type="project" value="TreeGrafter"/>
</dbReference>
<proteinExistence type="predicted"/>
<dbReference type="InterPro" id="IPR029058">
    <property type="entry name" value="AB_hydrolase_fold"/>
</dbReference>
<evidence type="ECO:0000313" key="3">
    <source>
        <dbReference type="Proteomes" id="UP000297609"/>
    </source>
</evidence>
<protein>
    <submittedName>
        <fullName evidence="2">Alpha/beta hydrolase</fullName>
    </submittedName>
</protein>
<dbReference type="PANTHER" id="PTHR43798">
    <property type="entry name" value="MONOACYLGLYCEROL LIPASE"/>
    <property type="match status" value="1"/>
</dbReference>
<dbReference type="AlphaFoldDB" id="A0A4R9JL90"/>
<dbReference type="Pfam" id="PF00561">
    <property type="entry name" value="Abhydrolase_1"/>
    <property type="match status" value="1"/>
</dbReference>
<dbReference type="InterPro" id="IPR050266">
    <property type="entry name" value="AB_hydrolase_sf"/>
</dbReference>
<evidence type="ECO:0000313" key="2">
    <source>
        <dbReference type="EMBL" id="TGL48156.1"/>
    </source>
</evidence>
<dbReference type="RefSeq" id="WP_135620807.1">
    <property type="nucleotide sequence ID" value="NZ_RQGG01000047.1"/>
</dbReference>
<dbReference type="PANTHER" id="PTHR43798:SF33">
    <property type="entry name" value="HYDROLASE, PUTATIVE (AFU_ORTHOLOGUE AFUA_2G14860)-RELATED"/>
    <property type="match status" value="1"/>
</dbReference>
<dbReference type="PRINTS" id="PR00111">
    <property type="entry name" value="ABHYDROLASE"/>
</dbReference>
<comment type="caution">
    <text evidence="2">The sequence shown here is derived from an EMBL/GenBank/DDBJ whole genome shotgun (WGS) entry which is preliminary data.</text>
</comment>
<accession>A0A4R9JL90</accession>
<dbReference type="SUPFAM" id="SSF53474">
    <property type="entry name" value="alpha/beta-Hydrolases"/>
    <property type="match status" value="1"/>
</dbReference>
<dbReference type="Proteomes" id="UP000297609">
    <property type="component" value="Unassembled WGS sequence"/>
</dbReference>
<reference evidence="2" key="1">
    <citation type="journal article" date="2019" name="PLoS Negl. Trop. Dis.">
        <title>Revisiting the worldwide diversity of Leptospira species in the environment.</title>
        <authorList>
            <person name="Vincent A.T."/>
            <person name="Schiettekatte O."/>
            <person name="Bourhy P."/>
            <person name="Veyrier F.J."/>
            <person name="Picardeau M."/>
        </authorList>
    </citation>
    <scope>NUCLEOTIDE SEQUENCE [LARGE SCALE GENOMIC DNA]</scope>
    <source>
        <strain evidence="2">201702454</strain>
    </source>
</reference>
<organism evidence="2 3">
    <name type="scientific">Leptospira kemamanensis</name>
    <dbReference type="NCBI Taxonomy" id="2484942"/>
    <lineage>
        <taxon>Bacteria</taxon>
        <taxon>Pseudomonadati</taxon>
        <taxon>Spirochaetota</taxon>
        <taxon>Spirochaetia</taxon>
        <taxon>Leptospirales</taxon>
        <taxon>Leptospiraceae</taxon>
        <taxon>Leptospira</taxon>
    </lineage>
</organism>
<dbReference type="GO" id="GO:0016787">
    <property type="term" value="F:hydrolase activity"/>
    <property type="evidence" value="ECO:0007669"/>
    <property type="project" value="UniProtKB-KW"/>
</dbReference>